<dbReference type="CDD" id="cd17909">
    <property type="entry name" value="CheC_ClassI"/>
    <property type="match status" value="1"/>
</dbReference>
<reference evidence="4" key="1">
    <citation type="submission" date="2015-07" db="EMBL/GenBank/DDBJ databases">
        <title>Complete genome sequence and phylogenetic analysis of Limnochorda pilosa.</title>
        <authorList>
            <person name="Watanabe M."/>
            <person name="Kojima H."/>
            <person name="Fukui M."/>
        </authorList>
    </citation>
    <scope>NUCLEOTIDE SEQUENCE [LARGE SCALE GENOMIC DNA]</scope>
    <source>
        <strain evidence="4">HC45</strain>
    </source>
</reference>
<accession>A0A0K2SFR1</accession>
<reference evidence="4" key="2">
    <citation type="journal article" date="2016" name="Int. J. Syst. Evol. Microbiol.">
        <title>Complete genome sequence and cell structure of Limnochorda pilosa, a Gram-negative spore-former within the phylum Firmicutes.</title>
        <authorList>
            <person name="Watanabe M."/>
            <person name="Kojima H."/>
            <person name="Fukui M."/>
        </authorList>
    </citation>
    <scope>NUCLEOTIDE SEQUENCE [LARGE SCALE GENOMIC DNA]</scope>
    <source>
        <strain evidence="4">HC45</strain>
    </source>
</reference>
<organism evidence="3 4">
    <name type="scientific">Limnochorda pilosa</name>
    <dbReference type="NCBI Taxonomy" id="1555112"/>
    <lineage>
        <taxon>Bacteria</taxon>
        <taxon>Bacillati</taxon>
        <taxon>Bacillota</taxon>
        <taxon>Limnochordia</taxon>
        <taxon>Limnochordales</taxon>
        <taxon>Limnochordaceae</taxon>
        <taxon>Limnochorda</taxon>
    </lineage>
</organism>
<dbReference type="GO" id="GO:0016787">
    <property type="term" value="F:hydrolase activity"/>
    <property type="evidence" value="ECO:0007669"/>
    <property type="project" value="UniProtKB-KW"/>
</dbReference>
<dbReference type="InterPro" id="IPR050992">
    <property type="entry name" value="CheZ_family_phosphatases"/>
</dbReference>
<gene>
    <name evidence="3" type="ORF">LIP_0084</name>
</gene>
<name>A0A0K2SFR1_LIMPI</name>
<keyword evidence="2" id="KW-0378">Hydrolase</keyword>
<keyword evidence="4" id="KW-1185">Reference proteome</keyword>
<dbReference type="KEGG" id="lpil:LIP_0084"/>
<evidence type="ECO:0000256" key="2">
    <source>
        <dbReference type="ARBA" id="ARBA00022801"/>
    </source>
</evidence>
<dbReference type="PANTHER" id="PTHR43693">
    <property type="entry name" value="PROTEIN PHOSPHATASE CHEZ"/>
    <property type="match status" value="1"/>
</dbReference>
<dbReference type="SUPFAM" id="SSF103039">
    <property type="entry name" value="CheC-like"/>
    <property type="match status" value="1"/>
</dbReference>
<dbReference type="Proteomes" id="UP000065807">
    <property type="component" value="Chromosome"/>
</dbReference>
<dbReference type="OrthoDB" id="9812187at2"/>
<evidence type="ECO:0008006" key="5">
    <source>
        <dbReference type="Google" id="ProtNLM"/>
    </source>
</evidence>
<evidence type="ECO:0000313" key="3">
    <source>
        <dbReference type="EMBL" id="BAS25941.1"/>
    </source>
</evidence>
<dbReference type="GO" id="GO:0006935">
    <property type="term" value="P:chemotaxis"/>
    <property type="evidence" value="ECO:0007669"/>
    <property type="project" value="UniProtKB-KW"/>
</dbReference>
<dbReference type="PANTHER" id="PTHR43693:SF1">
    <property type="entry name" value="PROTEIN PHOSPHATASE CHEZ"/>
    <property type="match status" value="1"/>
</dbReference>
<keyword evidence="1" id="KW-0145">Chemotaxis</keyword>
<dbReference type="AlphaFoldDB" id="A0A0K2SFR1"/>
<dbReference type="STRING" id="1555112.LIP_0084"/>
<sequence>MDATRLDALRELATIGAGNAARALSELYGDRLVNVSIPAVRVVPLARVAEEVGGDRPVSAVVMPVGGRGGWICLIFADDGLERLCRPLVPGGEPELLRSGAVEVGNITLTAYLDALATLTDRPLRPGPPEPVEDSAASLMTSLLAASQSVGDVILMSTQFELDGSRLEGQLVYLPVRRDLEALLERLGMGA</sequence>
<dbReference type="Gene3D" id="3.40.1550.10">
    <property type="entry name" value="CheC-like"/>
    <property type="match status" value="1"/>
</dbReference>
<evidence type="ECO:0000313" key="4">
    <source>
        <dbReference type="Proteomes" id="UP000065807"/>
    </source>
</evidence>
<dbReference type="EMBL" id="AP014924">
    <property type="protein sequence ID" value="BAS25941.1"/>
    <property type="molecule type" value="Genomic_DNA"/>
</dbReference>
<evidence type="ECO:0000256" key="1">
    <source>
        <dbReference type="ARBA" id="ARBA00022500"/>
    </source>
</evidence>
<dbReference type="InterPro" id="IPR028976">
    <property type="entry name" value="CheC-like_sf"/>
</dbReference>
<protein>
    <recommendedName>
        <fullName evidence="5">Chemotaxis protein CheC</fullName>
    </recommendedName>
</protein>
<dbReference type="RefSeq" id="WP_068132838.1">
    <property type="nucleotide sequence ID" value="NZ_AP014924.1"/>
</dbReference>
<proteinExistence type="predicted"/>